<comment type="catalytic activity">
    <reaction evidence="9">
        <text>5,6-dihydrouridine(16) in tRNA + NADP(+) = uridine(16) in tRNA + NADPH + H(+)</text>
        <dbReference type="Rhea" id="RHEA:53376"/>
        <dbReference type="Rhea" id="RHEA-COMP:13543"/>
        <dbReference type="Rhea" id="RHEA-COMP:13544"/>
        <dbReference type="ChEBI" id="CHEBI:15378"/>
        <dbReference type="ChEBI" id="CHEBI:57783"/>
        <dbReference type="ChEBI" id="CHEBI:58349"/>
        <dbReference type="ChEBI" id="CHEBI:65315"/>
        <dbReference type="ChEBI" id="CHEBI:74443"/>
    </reaction>
</comment>
<feature type="site" description="Interacts with tRNA; defines subfamily-specific binding signature" evidence="9">
    <location>
        <position position="275"/>
    </location>
</feature>
<feature type="domain" description="DUS-like FMN-binding" evidence="11">
    <location>
        <begin position="5"/>
        <end position="304"/>
    </location>
</feature>
<dbReference type="Proteomes" id="UP001499915">
    <property type="component" value="Unassembled WGS sequence"/>
</dbReference>
<evidence type="ECO:0000256" key="6">
    <source>
        <dbReference type="ARBA" id="ARBA00022857"/>
    </source>
</evidence>
<dbReference type="InterPro" id="IPR018517">
    <property type="entry name" value="tRNA_hU_synthase_CS"/>
</dbReference>
<dbReference type="CDD" id="cd02801">
    <property type="entry name" value="DUS_like_FMN"/>
    <property type="match status" value="1"/>
</dbReference>
<dbReference type="EC" id="1.3.1.-" evidence="9"/>
<reference evidence="12 13" key="1">
    <citation type="journal article" date="2019" name="Int. J. Syst. Evol. Microbiol.">
        <title>The Global Catalogue of Microorganisms (GCM) 10K type strain sequencing project: providing services to taxonomists for standard genome sequencing and annotation.</title>
        <authorList>
            <consortium name="The Broad Institute Genomics Platform"/>
            <consortium name="The Broad Institute Genome Sequencing Center for Infectious Disease"/>
            <person name="Wu L."/>
            <person name="Ma J."/>
        </authorList>
    </citation>
    <scope>NUCLEOTIDE SEQUENCE [LARGE SCALE GENOMIC DNA]</scope>
    <source>
        <strain evidence="12 13">JCM 15134</strain>
    </source>
</reference>
<dbReference type="SUPFAM" id="SSF51395">
    <property type="entry name" value="FMN-linked oxidoreductases"/>
    <property type="match status" value="1"/>
</dbReference>
<evidence type="ECO:0000256" key="3">
    <source>
        <dbReference type="ARBA" id="ARBA00022630"/>
    </source>
</evidence>
<comment type="catalytic activity">
    <reaction evidence="9">
        <text>5,6-dihydrouridine(16) in tRNA + NAD(+) = uridine(16) in tRNA + NADH + H(+)</text>
        <dbReference type="Rhea" id="RHEA:53380"/>
        <dbReference type="Rhea" id="RHEA-COMP:13543"/>
        <dbReference type="Rhea" id="RHEA-COMP:13544"/>
        <dbReference type="ChEBI" id="CHEBI:15378"/>
        <dbReference type="ChEBI" id="CHEBI:57540"/>
        <dbReference type="ChEBI" id="CHEBI:57945"/>
        <dbReference type="ChEBI" id="CHEBI:65315"/>
        <dbReference type="ChEBI" id="CHEBI:74443"/>
    </reaction>
</comment>
<dbReference type="Gene3D" id="3.20.20.70">
    <property type="entry name" value="Aldolase class I"/>
    <property type="match status" value="1"/>
</dbReference>
<feature type="site" description="Interacts with tRNA; defines subfamily-specific binding signature" evidence="9">
    <location>
        <position position="277"/>
    </location>
</feature>
<dbReference type="PANTHER" id="PTHR11082">
    <property type="entry name" value="TRNA-DIHYDROURIDINE SYNTHASE"/>
    <property type="match status" value="1"/>
</dbReference>
<comment type="cofactor">
    <cofactor evidence="1 9 10">
        <name>FMN</name>
        <dbReference type="ChEBI" id="CHEBI:58210"/>
    </cofactor>
</comment>
<feature type="site" description="Interacts with tRNA; defines subfamily-specific binding signature" evidence="9">
    <location>
        <position position="35"/>
    </location>
</feature>
<keyword evidence="7 9" id="KW-0694">RNA-binding</keyword>
<evidence type="ECO:0000256" key="4">
    <source>
        <dbReference type="ARBA" id="ARBA00022643"/>
    </source>
</evidence>
<keyword evidence="2 9" id="KW-0820">tRNA-binding</keyword>
<feature type="active site" description="Proton donor" evidence="9">
    <location>
        <position position="98"/>
    </location>
</feature>
<evidence type="ECO:0000256" key="2">
    <source>
        <dbReference type="ARBA" id="ARBA00022555"/>
    </source>
</evidence>
<dbReference type="RefSeq" id="WP_343802335.1">
    <property type="nucleotide sequence ID" value="NZ_BAAAET010000001.1"/>
</dbReference>
<feature type="binding site" evidence="9">
    <location>
        <begin position="223"/>
        <end position="224"/>
    </location>
    <ligand>
        <name>FMN</name>
        <dbReference type="ChEBI" id="CHEBI:58210"/>
    </ligand>
</feature>
<evidence type="ECO:0000256" key="9">
    <source>
        <dbReference type="HAMAP-Rule" id="MF_02043"/>
    </source>
</evidence>
<proteinExistence type="inferred from homology"/>
<keyword evidence="8 9" id="KW-0560">Oxidoreductase</keyword>
<keyword evidence="6 9" id="KW-0521">NADP</keyword>
<name>A0ABN1I2S5_9GAMM</name>
<dbReference type="PANTHER" id="PTHR11082:SF26">
    <property type="entry name" value="TRNA-DIHYDROURIDINE(16) SYNTHASE"/>
    <property type="match status" value="1"/>
</dbReference>
<dbReference type="Pfam" id="PF01207">
    <property type="entry name" value="Dus"/>
    <property type="match status" value="1"/>
</dbReference>
<comment type="function">
    <text evidence="9">Catalyzes the synthesis of 5,6-dihydrouridine (D), a modified base found in the D-loop of most tRNAs, via the reduction of the C5-C6 double bond in target uridines. Specifically modifies U16 in tRNAs.</text>
</comment>
<evidence type="ECO:0000259" key="11">
    <source>
        <dbReference type="Pfam" id="PF01207"/>
    </source>
</evidence>
<dbReference type="Gene3D" id="1.20.225.30">
    <property type="entry name" value="Dihydrouridine synthase, C-terminal recognition domain"/>
    <property type="match status" value="1"/>
</dbReference>
<dbReference type="InterPro" id="IPR013785">
    <property type="entry name" value="Aldolase_TIM"/>
</dbReference>
<keyword evidence="4 9" id="KW-0288">FMN</keyword>
<dbReference type="HAMAP" id="MF_02043">
    <property type="entry name" value="DusC_subfam"/>
    <property type="match status" value="1"/>
</dbReference>
<evidence type="ECO:0000256" key="10">
    <source>
        <dbReference type="PIRNR" id="PIRNR006621"/>
    </source>
</evidence>
<evidence type="ECO:0000256" key="8">
    <source>
        <dbReference type="ARBA" id="ARBA00023002"/>
    </source>
</evidence>
<feature type="binding site" evidence="9">
    <location>
        <position position="139"/>
    </location>
    <ligand>
        <name>FMN</name>
        <dbReference type="ChEBI" id="CHEBI:58210"/>
    </ligand>
</feature>
<evidence type="ECO:0000256" key="7">
    <source>
        <dbReference type="ARBA" id="ARBA00022884"/>
    </source>
</evidence>
<dbReference type="InterPro" id="IPR035587">
    <property type="entry name" value="DUS-like_FMN-bd"/>
</dbReference>
<sequence length="317" mass="35023">MKIFLAPMEGVLDHSLRDILTRIPGVDVCVTEFIRVTDQLLPESVFRRLAPELQQGSRTPSGTPVLVQLLGNDPVAMGENAVRAAEMGAPGIDLNFGCPAKTVNRSRGGAILLKDPDEVHAITAGVRRALMPEVPLSAKMRLGFQDKSLAIENAQAIEAAGAMQLTVHARTKVEGYKPPAHWEWIARIREAVSIPVIANGDIWTVDDYHRCRQVSGCEDVMIGRGLIANPFLAQAIRCGEEGLGAAATWQQTRSLIQVYHGMVMARLEPKHINGRTKQWLRMMQRHYQQAEVLFSEVRAERDPQRFAELLQAVEANG</sequence>
<accession>A0ABN1I2S5</accession>
<feature type="binding site" evidence="9">
    <location>
        <begin position="199"/>
        <end position="201"/>
    </location>
    <ligand>
        <name>FMN</name>
        <dbReference type="ChEBI" id="CHEBI:58210"/>
    </ligand>
</feature>
<evidence type="ECO:0000313" key="13">
    <source>
        <dbReference type="Proteomes" id="UP001499915"/>
    </source>
</evidence>
<evidence type="ECO:0000256" key="1">
    <source>
        <dbReference type="ARBA" id="ARBA00001917"/>
    </source>
</evidence>
<evidence type="ECO:0000313" key="12">
    <source>
        <dbReference type="EMBL" id="GAA0684212.1"/>
    </source>
</evidence>
<keyword evidence="13" id="KW-1185">Reference proteome</keyword>
<keyword evidence="3 9" id="KW-0285">Flavoprotein</keyword>
<dbReference type="EMBL" id="BAAAET010000001">
    <property type="protein sequence ID" value="GAA0684212.1"/>
    <property type="molecule type" value="Genomic_DNA"/>
</dbReference>
<protein>
    <recommendedName>
        <fullName evidence="9">tRNA-dihydrouridine(16) synthase</fullName>
        <ecNumber evidence="9">1.3.1.-</ecNumber>
    </recommendedName>
    <alternativeName>
        <fullName evidence="9">U16-specific dihydrouridine synthase</fullName>
        <shortName evidence="9">U16-specific Dus</shortName>
    </alternativeName>
    <alternativeName>
        <fullName evidence="9">tRNA-dihydrouridine synthase C</fullName>
    </alternativeName>
</protein>
<organism evidence="12 13">
    <name type="scientific">Marinobacterium maritimum</name>
    <dbReference type="NCBI Taxonomy" id="500162"/>
    <lineage>
        <taxon>Bacteria</taxon>
        <taxon>Pseudomonadati</taxon>
        <taxon>Pseudomonadota</taxon>
        <taxon>Gammaproteobacteria</taxon>
        <taxon>Oceanospirillales</taxon>
        <taxon>Oceanospirillaceae</taxon>
        <taxon>Marinobacterium</taxon>
    </lineage>
</organism>
<dbReference type="InterPro" id="IPR032886">
    <property type="entry name" value="DusC"/>
</dbReference>
<dbReference type="InterPro" id="IPR042270">
    <property type="entry name" value="DusC_C"/>
</dbReference>
<feature type="site" description="Interacts with tRNA; defines subfamily-specific binding signature" evidence="9">
    <location>
        <position position="298"/>
    </location>
</feature>
<gene>
    <name evidence="9" type="primary">dusC</name>
    <name evidence="12" type="ORF">GCM10009104_06900</name>
</gene>
<feature type="binding site" evidence="9">
    <location>
        <position position="68"/>
    </location>
    <ligand>
        <name>FMN</name>
        <dbReference type="ChEBI" id="CHEBI:58210"/>
    </ligand>
</feature>
<comment type="similarity">
    <text evidence="10">Belongs to the dus family.</text>
</comment>
<feature type="site" description="Interacts with tRNA" evidence="9">
    <location>
        <position position="95"/>
    </location>
</feature>
<evidence type="ECO:0000256" key="5">
    <source>
        <dbReference type="ARBA" id="ARBA00022694"/>
    </source>
</evidence>
<comment type="caution">
    <text evidence="12">The sequence shown here is derived from an EMBL/GenBank/DDBJ whole genome shotgun (WGS) entry which is preliminary data.</text>
</comment>
<comment type="similarity">
    <text evidence="9">Belongs to the Dus family. DusC subfamily.</text>
</comment>
<dbReference type="PIRSF" id="PIRSF006621">
    <property type="entry name" value="Dus"/>
    <property type="match status" value="1"/>
</dbReference>
<feature type="site" description="Interacts with tRNA" evidence="9">
    <location>
        <position position="176"/>
    </location>
</feature>
<comment type="caution">
    <text evidence="9">Lacks conserved residue(s) required for the propagation of feature annotation.</text>
</comment>
<dbReference type="InterPro" id="IPR001269">
    <property type="entry name" value="DUS_fam"/>
</dbReference>
<dbReference type="PROSITE" id="PS01136">
    <property type="entry name" value="UPF0034"/>
    <property type="match status" value="1"/>
</dbReference>
<keyword evidence="5 9" id="KW-0819">tRNA processing</keyword>